<keyword evidence="4 8" id="KW-0479">Metal-binding</keyword>
<dbReference type="InterPro" id="IPR001128">
    <property type="entry name" value="Cyt_P450"/>
</dbReference>
<keyword evidence="7 9" id="KW-0503">Monooxygenase</keyword>
<dbReference type="CDD" id="cd11061">
    <property type="entry name" value="CYP67-like"/>
    <property type="match status" value="1"/>
</dbReference>
<dbReference type="EMBL" id="JAGMUX010000021">
    <property type="protein sequence ID" value="KAH7231285.1"/>
    <property type="molecule type" value="Genomic_DNA"/>
</dbReference>
<evidence type="ECO:0000256" key="4">
    <source>
        <dbReference type="ARBA" id="ARBA00022723"/>
    </source>
</evidence>
<dbReference type="GO" id="GO:0004497">
    <property type="term" value="F:monooxygenase activity"/>
    <property type="evidence" value="ECO:0007669"/>
    <property type="project" value="UniProtKB-KW"/>
</dbReference>
<evidence type="ECO:0000256" key="1">
    <source>
        <dbReference type="ARBA" id="ARBA00001971"/>
    </source>
</evidence>
<keyword evidence="10" id="KW-0812">Transmembrane</keyword>
<dbReference type="InterPro" id="IPR050121">
    <property type="entry name" value="Cytochrome_P450_monoxygenase"/>
</dbReference>
<evidence type="ECO:0000256" key="9">
    <source>
        <dbReference type="RuleBase" id="RU000461"/>
    </source>
</evidence>
<dbReference type="RefSeq" id="XP_046043394.1">
    <property type="nucleotide sequence ID" value="XM_046200240.1"/>
</dbReference>
<organism evidence="11 12">
    <name type="scientific">Fusarium redolens</name>
    <dbReference type="NCBI Taxonomy" id="48865"/>
    <lineage>
        <taxon>Eukaryota</taxon>
        <taxon>Fungi</taxon>
        <taxon>Dikarya</taxon>
        <taxon>Ascomycota</taxon>
        <taxon>Pezizomycotina</taxon>
        <taxon>Sordariomycetes</taxon>
        <taxon>Hypocreomycetidae</taxon>
        <taxon>Hypocreales</taxon>
        <taxon>Nectriaceae</taxon>
        <taxon>Fusarium</taxon>
        <taxon>Fusarium redolens species complex</taxon>
    </lineage>
</organism>
<feature type="binding site" description="axial binding residue" evidence="8">
    <location>
        <position position="438"/>
    </location>
    <ligand>
        <name>heme</name>
        <dbReference type="ChEBI" id="CHEBI:30413"/>
    </ligand>
    <ligandPart>
        <name>Fe</name>
        <dbReference type="ChEBI" id="CHEBI:18248"/>
    </ligandPart>
</feature>
<comment type="cofactor">
    <cofactor evidence="1 8">
        <name>heme</name>
        <dbReference type="ChEBI" id="CHEBI:30413"/>
    </cofactor>
</comment>
<evidence type="ECO:0000256" key="6">
    <source>
        <dbReference type="ARBA" id="ARBA00023004"/>
    </source>
</evidence>
<name>A0A9P9JT80_FUSRE</name>
<evidence type="ECO:0000256" key="5">
    <source>
        <dbReference type="ARBA" id="ARBA00023002"/>
    </source>
</evidence>
<dbReference type="PROSITE" id="PS00086">
    <property type="entry name" value="CYTOCHROME_P450"/>
    <property type="match status" value="1"/>
</dbReference>
<dbReference type="InterPro" id="IPR036396">
    <property type="entry name" value="Cyt_P450_sf"/>
</dbReference>
<dbReference type="Gene3D" id="1.10.630.10">
    <property type="entry name" value="Cytochrome P450"/>
    <property type="match status" value="1"/>
</dbReference>
<evidence type="ECO:0000256" key="7">
    <source>
        <dbReference type="ARBA" id="ARBA00023033"/>
    </source>
</evidence>
<feature type="transmembrane region" description="Helical" evidence="10">
    <location>
        <begin position="221"/>
        <end position="239"/>
    </location>
</feature>
<dbReference type="PRINTS" id="PR00385">
    <property type="entry name" value="P450"/>
</dbReference>
<comment type="caution">
    <text evidence="11">The sequence shown here is derived from an EMBL/GenBank/DDBJ whole genome shotgun (WGS) entry which is preliminary data.</text>
</comment>
<accession>A0A9P9JT80</accession>
<reference evidence="11" key="1">
    <citation type="journal article" date="2021" name="Nat. Commun.">
        <title>Genetic determinants of endophytism in the Arabidopsis root mycobiome.</title>
        <authorList>
            <person name="Mesny F."/>
            <person name="Miyauchi S."/>
            <person name="Thiergart T."/>
            <person name="Pickel B."/>
            <person name="Atanasova L."/>
            <person name="Karlsson M."/>
            <person name="Huettel B."/>
            <person name="Barry K.W."/>
            <person name="Haridas S."/>
            <person name="Chen C."/>
            <person name="Bauer D."/>
            <person name="Andreopoulos W."/>
            <person name="Pangilinan J."/>
            <person name="LaButti K."/>
            <person name="Riley R."/>
            <person name="Lipzen A."/>
            <person name="Clum A."/>
            <person name="Drula E."/>
            <person name="Henrissat B."/>
            <person name="Kohler A."/>
            <person name="Grigoriev I.V."/>
            <person name="Martin F.M."/>
            <person name="Hacquard S."/>
        </authorList>
    </citation>
    <scope>NUCLEOTIDE SEQUENCE</scope>
    <source>
        <strain evidence="11">MPI-CAGE-AT-0023</strain>
    </source>
</reference>
<feature type="transmembrane region" description="Helical" evidence="10">
    <location>
        <begin position="15"/>
        <end position="36"/>
    </location>
</feature>
<dbReference type="GeneID" id="70230194"/>
<dbReference type="Proteomes" id="UP000720189">
    <property type="component" value="Unassembled WGS sequence"/>
</dbReference>
<dbReference type="GO" id="GO:0005506">
    <property type="term" value="F:iron ion binding"/>
    <property type="evidence" value="ECO:0007669"/>
    <property type="project" value="InterPro"/>
</dbReference>
<dbReference type="InterPro" id="IPR017972">
    <property type="entry name" value="Cyt_P450_CS"/>
</dbReference>
<dbReference type="AlphaFoldDB" id="A0A9P9JT80"/>
<evidence type="ECO:0000256" key="3">
    <source>
        <dbReference type="ARBA" id="ARBA00022617"/>
    </source>
</evidence>
<gene>
    <name evidence="11" type="ORF">BKA55DRAFT_696187</name>
</gene>
<dbReference type="PANTHER" id="PTHR24305">
    <property type="entry name" value="CYTOCHROME P450"/>
    <property type="match status" value="1"/>
</dbReference>
<evidence type="ECO:0000256" key="2">
    <source>
        <dbReference type="ARBA" id="ARBA00010617"/>
    </source>
</evidence>
<keyword evidence="12" id="KW-1185">Reference proteome</keyword>
<dbReference type="PRINTS" id="PR00463">
    <property type="entry name" value="EP450I"/>
</dbReference>
<evidence type="ECO:0000256" key="8">
    <source>
        <dbReference type="PIRSR" id="PIRSR602401-1"/>
    </source>
</evidence>
<sequence length="510" mass="57860">MFIQYTVKDIFSSQAAPLVAALVSSWIISVIVYKLYFHPLSKYPGPFWARISAFPAYYRTKKQNRHIWLWQLQQKYGPTFRITPNSVLINTPTGANTIFTNKANVKKAEYYNAYPRNIHAMTTWNTIDKTIHARKRRVMNNAFSDKAMRSCEPFIQENIDRWFELVNKEIGKKQWSDSLNMAQWSDHLVFDFLGDLCFGKSFGMKEHNSDLRHIPRLMTDFMALHPIAYSPFTALWVWLKPRGLDRLLAVAAPPALNFFHYLLQTVDTVTGKGYTKDELFSESESLIIAGSDTTATSIAAAFFYLSRSPHIQEKLAKEITSAFSSAEDIKSGTTLYSCQYLRAFIDETLRMSPPVPADLAREVEKGGIVVDGQYIPEGINVSCASYCLHHNPAFYPEPFKFYPERWIVDEKNESGVSAESVALAQSAFMPFSSGPRGCIGKNLAYLEMSLVLARIVYNYEIRPDITSNLGGGSLNAVEGRRTCDQYQLHDIFVGIRDGPMVQLAKRTRSA</sequence>
<keyword evidence="6 8" id="KW-0408">Iron</keyword>
<keyword evidence="3 8" id="KW-0349">Heme</keyword>
<evidence type="ECO:0000256" key="10">
    <source>
        <dbReference type="SAM" id="Phobius"/>
    </source>
</evidence>
<comment type="similarity">
    <text evidence="2 9">Belongs to the cytochrome P450 family.</text>
</comment>
<dbReference type="InterPro" id="IPR002401">
    <property type="entry name" value="Cyt_P450_E_grp-I"/>
</dbReference>
<dbReference type="OrthoDB" id="1470350at2759"/>
<dbReference type="Pfam" id="PF00067">
    <property type="entry name" value="p450"/>
    <property type="match status" value="2"/>
</dbReference>
<keyword evidence="5 9" id="KW-0560">Oxidoreductase</keyword>
<evidence type="ECO:0000313" key="12">
    <source>
        <dbReference type="Proteomes" id="UP000720189"/>
    </source>
</evidence>
<proteinExistence type="inferred from homology"/>
<evidence type="ECO:0000313" key="11">
    <source>
        <dbReference type="EMBL" id="KAH7231285.1"/>
    </source>
</evidence>
<keyword evidence="10" id="KW-0472">Membrane</keyword>
<dbReference type="GO" id="GO:0016705">
    <property type="term" value="F:oxidoreductase activity, acting on paired donors, with incorporation or reduction of molecular oxygen"/>
    <property type="evidence" value="ECO:0007669"/>
    <property type="project" value="InterPro"/>
</dbReference>
<dbReference type="PANTHER" id="PTHR24305:SF237">
    <property type="entry name" value="CYTOCHROME P450 MONOOXYGENASE ATNE-RELATED"/>
    <property type="match status" value="1"/>
</dbReference>
<dbReference type="GO" id="GO:0020037">
    <property type="term" value="F:heme binding"/>
    <property type="evidence" value="ECO:0007669"/>
    <property type="project" value="InterPro"/>
</dbReference>
<dbReference type="SUPFAM" id="SSF48264">
    <property type="entry name" value="Cytochrome P450"/>
    <property type="match status" value="1"/>
</dbReference>
<keyword evidence="10" id="KW-1133">Transmembrane helix</keyword>
<protein>
    <submittedName>
        <fullName evidence="11">Cytochrome P450</fullName>
    </submittedName>
</protein>